<feature type="signal peptide" evidence="1">
    <location>
        <begin position="1"/>
        <end position="17"/>
    </location>
</feature>
<dbReference type="AlphaFoldDB" id="E9EDK6"/>
<proteinExistence type="predicted"/>
<dbReference type="Proteomes" id="UP000002499">
    <property type="component" value="Unassembled WGS sequence"/>
</dbReference>
<evidence type="ECO:0000313" key="2">
    <source>
        <dbReference type="EMBL" id="EFY86002.1"/>
    </source>
</evidence>
<accession>E9EDK6</accession>
<organism evidence="3">
    <name type="scientific">Metarhizium acridum (strain CQMa 102)</name>
    <dbReference type="NCBI Taxonomy" id="655827"/>
    <lineage>
        <taxon>Eukaryota</taxon>
        <taxon>Fungi</taxon>
        <taxon>Dikarya</taxon>
        <taxon>Ascomycota</taxon>
        <taxon>Pezizomycotina</taxon>
        <taxon>Sordariomycetes</taxon>
        <taxon>Hypocreomycetidae</taxon>
        <taxon>Hypocreales</taxon>
        <taxon>Clavicipitaceae</taxon>
        <taxon>Metarhizium</taxon>
    </lineage>
</organism>
<keyword evidence="3" id="KW-1185">Reference proteome</keyword>
<dbReference type="EMBL" id="GL698559">
    <property type="protein sequence ID" value="EFY86002.1"/>
    <property type="molecule type" value="Genomic_DNA"/>
</dbReference>
<sequence>MRFSLAATLFLASSALATRTMSVLELRQPPLITQVGNVALQLEDVVGVTAVEGVLDTLFGGALPKLEDALGVASFSASGVGPGAVQAAGEGVAMLLQGIGLPHIDAYLASATGGAMSSLEGVRR</sequence>
<dbReference type="OrthoDB" id="3354195at2759"/>
<protein>
    <submittedName>
        <fullName evidence="2">Uncharacterized protein</fullName>
    </submittedName>
</protein>
<dbReference type="HOGENOM" id="CLU_148808_0_0_1"/>
<evidence type="ECO:0000313" key="3">
    <source>
        <dbReference type="Proteomes" id="UP000002499"/>
    </source>
</evidence>
<reference evidence="2 3" key="1">
    <citation type="journal article" date="2011" name="PLoS Genet.">
        <title>Genome sequencing and comparative transcriptomics of the model entomopathogenic fungi Metarhizium anisopliae and M. acridum.</title>
        <authorList>
            <person name="Gao Q."/>
            <person name="Jin K."/>
            <person name="Ying S.H."/>
            <person name="Zhang Y."/>
            <person name="Xiao G."/>
            <person name="Shang Y."/>
            <person name="Duan Z."/>
            <person name="Hu X."/>
            <person name="Xie X.Q."/>
            <person name="Zhou G."/>
            <person name="Peng G."/>
            <person name="Luo Z."/>
            <person name="Huang W."/>
            <person name="Wang B."/>
            <person name="Fang W."/>
            <person name="Wang S."/>
            <person name="Zhong Y."/>
            <person name="Ma L.J."/>
            <person name="St Leger R.J."/>
            <person name="Zhao G.P."/>
            <person name="Pei Y."/>
            <person name="Feng M.G."/>
            <person name="Xia Y."/>
            <person name="Wang C."/>
        </authorList>
    </citation>
    <scope>NUCLEOTIDE SEQUENCE [LARGE SCALE GENOMIC DNA]</scope>
    <source>
        <strain evidence="2 3">CQMa 102</strain>
    </source>
</reference>
<keyword evidence="1" id="KW-0732">Signal</keyword>
<gene>
    <name evidence="2" type="ORF">MAC_07954</name>
</gene>
<name>E9EDK6_METAQ</name>
<evidence type="ECO:0000256" key="1">
    <source>
        <dbReference type="SAM" id="SignalP"/>
    </source>
</evidence>
<dbReference type="eggNOG" id="ENOG502RM2P">
    <property type="taxonomic scope" value="Eukaryota"/>
</dbReference>
<feature type="chain" id="PRO_5003238419" evidence="1">
    <location>
        <begin position="18"/>
        <end position="124"/>
    </location>
</feature>
<dbReference type="InParanoid" id="E9EDK6"/>